<evidence type="ECO:0000256" key="3">
    <source>
        <dbReference type="ARBA" id="ARBA00023172"/>
    </source>
</evidence>
<dbReference type="InterPro" id="IPR025166">
    <property type="entry name" value="Integrase_DNA_bind_dom"/>
</dbReference>
<dbReference type="PROSITE" id="PS51898">
    <property type="entry name" value="TYR_RECOMBINASE"/>
    <property type="match status" value="1"/>
</dbReference>
<evidence type="ECO:0000259" key="4">
    <source>
        <dbReference type="PROSITE" id="PS51898"/>
    </source>
</evidence>
<dbReference type="InterPro" id="IPR002104">
    <property type="entry name" value="Integrase_catalytic"/>
</dbReference>
<sequence length="472" mass="51743">MAKIEFIASVVEGHQCDPGPEPAPGDAKKPKQSFIWDTKAPGLGLRATPRGDKGYVFQSKLNGKSIRITIGKPGTWSIKAAQIEARRLQTIIDAGKDPRQIQADELAAAQDAREARQAAIDKADALAAAETAAKILQDRRESVTLGAAWAVYIAARRNAKRKGGKQGWSEWHVRDHENVARVGGVKKVRGKGMTEPGPLASMLDVRLADLTGKRIAAWLAAETTTRPTQAALAFRLLSVFVNWCDSQAEYANLVPTGACKAQQVRDELPSTNAKGGDSLQREQLAPWFTAVCKMSNRVQSAYLQALLLTGARRRELGALQWDDVDFQWLSMTIRDKVEGERTIPLTPYVKHLLASLPRRKDDPWVFSSPSSSNGQLAEPTPGHKRALVAAGLPDLTLHGLRRSFGSLAEWTETPAGVVAQIMGHKPSAIAEKHYRHRPLDLLRMWHVKLETWMLQEAGIVFKPEAAVLKAVA</sequence>
<dbReference type="SUPFAM" id="SSF56349">
    <property type="entry name" value="DNA breaking-rejoining enzymes"/>
    <property type="match status" value="1"/>
</dbReference>
<proteinExistence type="inferred from homology"/>
<evidence type="ECO:0000313" key="5">
    <source>
        <dbReference type="EMBL" id="NML62958.1"/>
    </source>
</evidence>
<dbReference type="Pfam" id="PF00589">
    <property type="entry name" value="Phage_integrase"/>
    <property type="match status" value="1"/>
</dbReference>
<dbReference type="PANTHER" id="PTHR30629:SF6">
    <property type="entry name" value="PROPHAGE INTEGRASE INTA-RELATED"/>
    <property type="match status" value="1"/>
</dbReference>
<dbReference type="CDD" id="cd00796">
    <property type="entry name" value="INT_Rci_Hp1_C"/>
    <property type="match status" value="1"/>
</dbReference>
<comment type="similarity">
    <text evidence="1">Belongs to the 'phage' integrase family.</text>
</comment>
<dbReference type="InterPro" id="IPR011010">
    <property type="entry name" value="DNA_brk_join_enz"/>
</dbReference>
<dbReference type="GO" id="GO:0003677">
    <property type="term" value="F:DNA binding"/>
    <property type="evidence" value="ECO:0007669"/>
    <property type="project" value="InterPro"/>
</dbReference>
<dbReference type="Gene3D" id="3.30.160.390">
    <property type="entry name" value="Integrase, DNA-binding domain"/>
    <property type="match status" value="1"/>
</dbReference>
<keyword evidence="3" id="KW-0233">DNA recombination</keyword>
<keyword evidence="2" id="KW-0229">DNA integration</keyword>
<evidence type="ECO:0000256" key="2">
    <source>
        <dbReference type="ARBA" id="ARBA00022908"/>
    </source>
</evidence>
<dbReference type="Pfam" id="PF13356">
    <property type="entry name" value="Arm-DNA-bind_3"/>
    <property type="match status" value="1"/>
</dbReference>
<dbReference type="AlphaFoldDB" id="A0A848HW38"/>
<reference evidence="5 6" key="1">
    <citation type="submission" date="2020-04" db="EMBL/GenBank/DDBJ databases">
        <title>Massilia sp. RP-1-19 isolated from soil.</title>
        <authorList>
            <person name="Dahal R.H."/>
        </authorList>
    </citation>
    <scope>NUCLEOTIDE SEQUENCE [LARGE SCALE GENOMIC DNA]</scope>
    <source>
        <strain evidence="5 6">RP-1-19</strain>
    </source>
</reference>
<feature type="domain" description="Tyr recombinase" evidence="4">
    <location>
        <begin position="274"/>
        <end position="447"/>
    </location>
</feature>
<evidence type="ECO:0000256" key="1">
    <source>
        <dbReference type="ARBA" id="ARBA00008857"/>
    </source>
</evidence>
<comment type="caution">
    <text evidence="5">The sequence shown here is derived from an EMBL/GenBank/DDBJ whole genome shotgun (WGS) entry which is preliminary data.</text>
</comment>
<dbReference type="GO" id="GO:0006310">
    <property type="term" value="P:DNA recombination"/>
    <property type="evidence" value="ECO:0007669"/>
    <property type="project" value="UniProtKB-KW"/>
</dbReference>
<dbReference type="InterPro" id="IPR050808">
    <property type="entry name" value="Phage_Integrase"/>
</dbReference>
<keyword evidence="6" id="KW-1185">Reference proteome</keyword>
<dbReference type="RefSeq" id="WP_169468458.1">
    <property type="nucleotide sequence ID" value="NZ_JABBGG010000011.1"/>
</dbReference>
<evidence type="ECO:0000313" key="6">
    <source>
        <dbReference type="Proteomes" id="UP000583752"/>
    </source>
</evidence>
<protein>
    <submittedName>
        <fullName evidence="5">Site-specific integrase</fullName>
    </submittedName>
</protein>
<organism evidence="5 6">
    <name type="scientific">Massilia polaris</name>
    <dbReference type="NCBI Taxonomy" id="2728846"/>
    <lineage>
        <taxon>Bacteria</taxon>
        <taxon>Pseudomonadati</taxon>
        <taxon>Pseudomonadota</taxon>
        <taxon>Betaproteobacteria</taxon>
        <taxon>Burkholderiales</taxon>
        <taxon>Oxalobacteraceae</taxon>
        <taxon>Telluria group</taxon>
        <taxon>Massilia</taxon>
    </lineage>
</organism>
<dbReference type="Proteomes" id="UP000583752">
    <property type="component" value="Unassembled WGS sequence"/>
</dbReference>
<dbReference type="Gene3D" id="1.10.443.10">
    <property type="entry name" value="Intergrase catalytic core"/>
    <property type="match status" value="1"/>
</dbReference>
<dbReference type="InterPro" id="IPR038488">
    <property type="entry name" value="Integrase_DNA-bd_sf"/>
</dbReference>
<dbReference type="EMBL" id="JABBGG010000011">
    <property type="protein sequence ID" value="NML62958.1"/>
    <property type="molecule type" value="Genomic_DNA"/>
</dbReference>
<gene>
    <name evidence="5" type="ORF">HHL21_18115</name>
</gene>
<dbReference type="PANTHER" id="PTHR30629">
    <property type="entry name" value="PROPHAGE INTEGRASE"/>
    <property type="match status" value="1"/>
</dbReference>
<accession>A0A848HW38</accession>
<dbReference type="InterPro" id="IPR013762">
    <property type="entry name" value="Integrase-like_cat_sf"/>
</dbReference>
<dbReference type="GO" id="GO:0015074">
    <property type="term" value="P:DNA integration"/>
    <property type="evidence" value="ECO:0007669"/>
    <property type="project" value="UniProtKB-KW"/>
</dbReference>
<name>A0A848HW38_9BURK</name>